<protein>
    <recommendedName>
        <fullName evidence="8">C2H2-type domain-containing protein</fullName>
    </recommendedName>
</protein>
<keyword evidence="10" id="KW-1185">Reference proteome</keyword>
<evidence type="ECO:0000256" key="5">
    <source>
        <dbReference type="ARBA" id="ARBA00022833"/>
    </source>
</evidence>
<evidence type="ECO:0000256" key="6">
    <source>
        <dbReference type="ARBA" id="ARBA00023242"/>
    </source>
</evidence>
<dbReference type="Proteomes" id="UP001054837">
    <property type="component" value="Unassembled WGS sequence"/>
</dbReference>
<reference evidence="9 10" key="1">
    <citation type="submission" date="2021-06" db="EMBL/GenBank/DDBJ databases">
        <title>Caerostris darwini draft genome.</title>
        <authorList>
            <person name="Kono N."/>
            <person name="Arakawa K."/>
        </authorList>
    </citation>
    <scope>NUCLEOTIDE SEQUENCE [LARGE SCALE GENOMIC DNA]</scope>
</reference>
<evidence type="ECO:0000313" key="10">
    <source>
        <dbReference type="Proteomes" id="UP001054837"/>
    </source>
</evidence>
<accession>A0AAV4WI98</accession>
<keyword evidence="3" id="KW-0677">Repeat</keyword>
<dbReference type="PANTHER" id="PTHR24381">
    <property type="entry name" value="ZINC FINGER PROTEIN"/>
    <property type="match status" value="1"/>
</dbReference>
<sequence>MNKHKINHKENLFYYKDCGRGFKFEQDFERHKLAHTEGRPHACGLFSKAFKSKSDLNTHMLTYSEIRPHVWKFCSKAYKRKQGLKKNVENRCGSLPPNISRTLICRPVPDQM</sequence>
<organism evidence="9 10">
    <name type="scientific">Caerostris darwini</name>
    <dbReference type="NCBI Taxonomy" id="1538125"/>
    <lineage>
        <taxon>Eukaryota</taxon>
        <taxon>Metazoa</taxon>
        <taxon>Ecdysozoa</taxon>
        <taxon>Arthropoda</taxon>
        <taxon>Chelicerata</taxon>
        <taxon>Arachnida</taxon>
        <taxon>Araneae</taxon>
        <taxon>Araneomorphae</taxon>
        <taxon>Entelegynae</taxon>
        <taxon>Araneoidea</taxon>
        <taxon>Araneidae</taxon>
        <taxon>Caerostris</taxon>
    </lineage>
</organism>
<dbReference type="SUPFAM" id="SSF57667">
    <property type="entry name" value="beta-beta-alpha zinc fingers"/>
    <property type="match status" value="2"/>
</dbReference>
<dbReference type="PANTHER" id="PTHR24381:SF393">
    <property type="entry name" value="CHROMATIN-LINKED ADAPTOR FOR MSL PROTEINS, ISOFORM B"/>
    <property type="match status" value="1"/>
</dbReference>
<evidence type="ECO:0000256" key="7">
    <source>
        <dbReference type="PROSITE-ProRule" id="PRU00042"/>
    </source>
</evidence>
<dbReference type="GO" id="GO:0000977">
    <property type="term" value="F:RNA polymerase II transcription regulatory region sequence-specific DNA binding"/>
    <property type="evidence" value="ECO:0007669"/>
    <property type="project" value="TreeGrafter"/>
</dbReference>
<gene>
    <name evidence="9" type="ORF">CDAR_222811</name>
</gene>
<proteinExistence type="predicted"/>
<dbReference type="GO" id="GO:0008270">
    <property type="term" value="F:zinc ion binding"/>
    <property type="evidence" value="ECO:0007669"/>
    <property type="project" value="UniProtKB-KW"/>
</dbReference>
<evidence type="ECO:0000256" key="3">
    <source>
        <dbReference type="ARBA" id="ARBA00022737"/>
    </source>
</evidence>
<evidence type="ECO:0000313" key="9">
    <source>
        <dbReference type="EMBL" id="GIY81288.1"/>
    </source>
</evidence>
<keyword evidence="6" id="KW-0539">Nucleus</keyword>
<feature type="domain" description="C2H2-type" evidence="8">
    <location>
        <begin position="13"/>
        <end position="40"/>
    </location>
</feature>
<name>A0AAV4WI98_9ARAC</name>
<comment type="caution">
    <text evidence="9">The sequence shown here is derived from an EMBL/GenBank/DDBJ whole genome shotgun (WGS) entry which is preliminary data.</text>
</comment>
<evidence type="ECO:0000256" key="2">
    <source>
        <dbReference type="ARBA" id="ARBA00022723"/>
    </source>
</evidence>
<dbReference type="EMBL" id="BPLQ01014594">
    <property type="protein sequence ID" value="GIY81288.1"/>
    <property type="molecule type" value="Genomic_DNA"/>
</dbReference>
<dbReference type="Gene3D" id="3.30.160.60">
    <property type="entry name" value="Classic Zinc Finger"/>
    <property type="match status" value="1"/>
</dbReference>
<evidence type="ECO:0000256" key="4">
    <source>
        <dbReference type="ARBA" id="ARBA00022771"/>
    </source>
</evidence>
<dbReference type="GO" id="GO:0005634">
    <property type="term" value="C:nucleus"/>
    <property type="evidence" value="ECO:0007669"/>
    <property type="project" value="UniProtKB-SubCell"/>
</dbReference>
<keyword evidence="5" id="KW-0862">Zinc</keyword>
<keyword evidence="4 7" id="KW-0863">Zinc-finger</keyword>
<dbReference type="GO" id="GO:0000981">
    <property type="term" value="F:DNA-binding transcription factor activity, RNA polymerase II-specific"/>
    <property type="evidence" value="ECO:0007669"/>
    <property type="project" value="TreeGrafter"/>
</dbReference>
<keyword evidence="2" id="KW-0479">Metal-binding</keyword>
<evidence type="ECO:0000259" key="8">
    <source>
        <dbReference type="PROSITE" id="PS50157"/>
    </source>
</evidence>
<dbReference type="InterPro" id="IPR036236">
    <property type="entry name" value="Znf_C2H2_sf"/>
</dbReference>
<comment type="subcellular location">
    <subcellularLocation>
        <location evidence="1">Nucleus</location>
    </subcellularLocation>
</comment>
<evidence type="ECO:0000256" key="1">
    <source>
        <dbReference type="ARBA" id="ARBA00004123"/>
    </source>
</evidence>
<dbReference type="PROSITE" id="PS50157">
    <property type="entry name" value="ZINC_FINGER_C2H2_2"/>
    <property type="match status" value="1"/>
</dbReference>
<dbReference type="InterPro" id="IPR013087">
    <property type="entry name" value="Znf_C2H2_type"/>
</dbReference>
<dbReference type="AlphaFoldDB" id="A0AAV4WI98"/>